<evidence type="ECO:0000313" key="3">
    <source>
        <dbReference type="EMBL" id="MDQ0541604.1"/>
    </source>
</evidence>
<reference evidence="3" key="1">
    <citation type="submission" date="2023-07" db="EMBL/GenBank/DDBJ databases">
        <title>Genomic Encyclopedia of Type Strains, Phase IV (KMG-IV): sequencing the most valuable type-strain genomes for metagenomic binning, comparative biology and taxonomic classification.</title>
        <authorList>
            <person name="Goeker M."/>
        </authorList>
    </citation>
    <scope>NUCLEOTIDE SEQUENCE</scope>
    <source>
        <strain evidence="3">DSM 19569</strain>
    </source>
</reference>
<evidence type="ECO:0000256" key="1">
    <source>
        <dbReference type="SAM" id="MobiDB-lite"/>
    </source>
</evidence>
<accession>A0AAJ1WSF8</accession>
<dbReference type="AlphaFoldDB" id="A0AAJ1WSF8"/>
<dbReference type="EMBL" id="JAUSWL010000001">
    <property type="protein sequence ID" value="MDQ0541604.1"/>
    <property type="molecule type" value="Genomic_DNA"/>
</dbReference>
<organism evidence="3 4">
    <name type="scientific">Methylobacterium brachiatum</name>
    <dbReference type="NCBI Taxonomy" id="269660"/>
    <lineage>
        <taxon>Bacteria</taxon>
        <taxon>Pseudomonadati</taxon>
        <taxon>Pseudomonadota</taxon>
        <taxon>Alphaproteobacteria</taxon>
        <taxon>Hyphomicrobiales</taxon>
        <taxon>Methylobacteriaceae</taxon>
        <taxon>Methylobacterium</taxon>
    </lineage>
</organism>
<name>A0AAJ1WSF8_9HYPH</name>
<comment type="caution">
    <text evidence="3">The sequence shown here is derived from an EMBL/GenBank/DDBJ whole genome shotgun (WGS) entry which is preliminary data.</text>
</comment>
<evidence type="ECO:0000313" key="4">
    <source>
        <dbReference type="Proteomes" id="UP001223420"/>
    </source>
</evidence>
<gene>
    <name evidence="3" type="ORF">QO001_000512</name>
</gene>
<feature type="region of interest" description="Disordered" evidence="1">
    <location>
        <begin position="144"/>
        <end position="172"/>
    </location>
</feature>
<feature type="signal peptide" evidence="2">
    <location>
        <begin position="1"/>
        <end position="19"/>
    </location>
</feature>
<feature type="chain" id="PRO_5042467375" evidence="2">
    <location>
        <begin position="20"/>
        <end position="398"/>
    </location>
</feature>
<proteinExistence type="predicted"/>
<sequence>MRRIGAALLLSLACGTAAAQSDGKKPSAPRPVSKFLPFSEGSIDGVPSVQIDGVLKLTQSGNQITASGLDVCFPSDGLSLRLDRLAIPLQVQGSTLSGSGVSAGGRQVAVALKRTGQKDSLGLEGTLTLPGHTIRIAQSDLVALNEDPTASTAQPDGTGEEDPDDGASVTDPSKVLATVKIANLTDLIRTVRAEGGRLDPVGLIPQCSTLRSGRATASIEVDPSRSAALLDKVRAGPGVTNAEFGTVLDHALLIRLKAKPNEADFASILSKAAQKAIPGLSTVSSEKDPNRGEVRVAFRRALPDFAAVGIQEAITLRAFVWQDVRDTSKYYIRLRPLDAKLVDADPKPVLLSGRADTEGEDDSTASDLNTEAAQQAIGNALASELHGEVWADERWIAK</sequence>
<dbReference type="Proteomes" id="UP001223420">
    <property type="component" value="Unassembled WGS sequence"/>
</dbReference>
<keyword evidence="2" id="KW-0732">Signal</keyword>
<protein>
    <submittedName>
        <fullName evidence="3">Uncharacterized protein</fullName>
    </submittedName>
</protein>
<dbReference type="RefSeq" id="WP_230364947.1">
    <property type="nucleotide sequence ID" value="NZ_JAJALK010000001.1"/>
</dbReference>
<evidence type="ECO:0000256" key="2">
    <source>
        <dbReference type="SAM" id="SignalP"/>
    </source>
</evidence>